<dbReference type="InterPro" id="IPR036390">
    <property type="entry name" value="WH_DNA-bd_sf"/>
</dbReference>
<comment type="similarity">
    <text evidence="2">Belongs to the VPS25 family.</text>
</comment>
<keyword evidence="6" id="KW-0653">Protein transport</keyword>
<reference evidence="8" key="1">
    <citation type="journal article" date="2019" name="Sci. Rep.">
        <title>No signal of deleterious mutation accumulation in conserved gene sequences of extant asexual hexapods.</title>
        <authorList>
            <person name="Brandt A."/>
            <person name="Bast J."/>
            <person name="Scheu S."/>
            <person name="Meusemann K."/>
            <person name="Donath A."/>
            <person name="Schuette K."/>
            <person name="Machida R."/>
            <person name="Kraaijeveld K."/>
        </authorList>
    </citation>
    <scope>NUCLEOTIDE SEQUENCE</scope>
    <source>
        <strain evidence="8">OG12963</strain>
    </source>
</reference>
<keyword evidence="4" id="KW-0813">Transport</keyword>
<evidence type="ECO:0000256" key="4">
    <source>
        <dbReference type="ARBA" id="ARBA00022448"/>
    </source>
</evidence>
<dbReference type="InterPro" id="IPR008570">
    <property type="entry name" value="ESCRT-II_cplx_Vps25-sub"/>
</dbReference>
<organism evidence="8">
    <name type="scientific">Orthoderella ornata</name>
    <dbReference type="NCBI Taxonomy" id="444751"/>
    <lineage>
        <taxon>Eukaryota</taxon>
        <taxon>Metazoa</taxon>
        <taxon>Ecdysozoa</taxon>
        <taxon>Arthropoda</taxon>
        <taxon>Hexapoda</taxon>
        <taxon>Insecta</taxon>
        <taxon>Pterygota</taxon>
        <taxon>Neoptera</taxon>
        <taxon>Polyneoptera</taxon>
        <taxon>Dictyoptera</taxon>
        <taxon>Mantodea</taxon>
        <taxon>Eumantodea</taxon>
        <taxon>Mantoidea</taxon>
        <taxon>Mantidae</taxon>
        <taxon>Photininae</taxon>
        <taxon>Orthoderella</taxon>
    </lineage>
</organism>
<evidence type="ECO:0000256" key="6">
    <source>
        <dbReference type="ARBA" id="ARBA00022927"/>
    </source>
</evidence>
<dbReference type="InterPro" id="IPR014041">
    <property type="entry name" value="ESCRT-II_cplx_Vps25-sub_N"/>
</dbReference>
<protein>
    <recommendedName>
        <fullName evidence="3">Vacuolar protein-sorting-associated protein 25</fullName>
    </recommendedName>
    <alternativeName>
        <fullName evidence="7">ESCRT-II complex subunit VPS25</fullName>
    </alternativeName>
</protein>
<proteinExistence type="evidence at transcript level"/>
<dbReference type="Pfam" id="PF05871">
    <property type="entry name" value="ESCRT-II"/>
    <property type="match status" value="1"/>
</dbReference>
<dbReference type="GO" id="GO:0016236">
    <property type="term" value="P:macroautophagy"/>
    <property type="evidence" value="ECO:0007669"/>
    <property type="project" value="UniProtKB-ARBA"/>
</dbReference>
<dbReference type="FunFam" id="1.10.10.10:FF:000141">
    <property type="entry name" value="vacuolar protein-sorting-associated protein 25"/>
    <property type="match status" value="1"/>
</dbReference>
<dbReference type="SUPFAM" id="SSF46785">
    <property type="entry name" value="Winged helix' DNA-binding domain"/>
    <property type="match status" value="2"/>
</dbReference>
<dbReference type="AlphaFoldDB" id="A0A481SWS7"/>
<dbReference type="PANTHER" id="PTHR13149:SF0">
    <property type="entry name" value="VACUOLAR PROTEIN-SORTING-ASSOCIATED PROTEIN 25"/>
    <property type="match status" value="1"/>
</dbReference>
<accession>A0A481SWS7</accession>
<dbReference type="FunFam" id="1.10.10.570:FF:000003">
    <property type="entry name" value="Vacuolar protein-sorting-associated protein 25"/>
    <property type="match status" value="1"/>
</dbReference>
<evidence type="ECO:0000256" key="7">
    <source>
        <dbReference type="ARBA" id="ARBA00030094"/>
    </source>
</evidence>
<dbReference type="PANTHER" id="PTHR13149">
    <property type="entry name" value="VACUOLAR PROTEIN SORTING-ASSOCIATED PROTEIN VPS25"/>
    <property type="match status" value="1"/>
</dbReference>
<evidence type="ECO:0000256" key="5">
    <source>
        <dbReference type="ARBA" id="ARBA00022490"/>
    </source>
</evidence>
<comment type="subcellular location">
    <subcellularLocation>
        <location evidence="1">Cytoplasm</location>
    </subcellularLocation>
</comment>
<dbReference type="GO" id="GO:0042803">
    <property type="term" value="F:protein homodimerization activity"/>
    <property type="evidence" value="ECO:0007669"/>
    <property type="project" value="TreeGrafter"/>
</dbReference>
<evidence type="ECO:0000313" key="8">
    <source>
        <dbReference type="EMBL" id="QBH73049.1"/>
    </source>
</evidence>
<dbReference type="Gene3D" id="1.10.10.10">
    <property type="entry name" value="Winged helix-like DNA-binding domain superfamily/Winged helix DNA-binding domain"/>
    <property type="match status" value="1"/>
</dbReference>
<evidence type="ECO:0000256" key="1">
    <source>
        <dbReference type="ARBA" id="ARBA00004496"/>
    </source>
</evidence>
<dbReference type="EMBL" id="MH602804">
    <property type="protein sequence ID" value="QBH73049.1"/>
    <property type="molecule type" value="mRNA"/>
</dbReference>
<dbReference type="GO" id="GO:0000814">
    <property type="term" value="C:ESCRT II complex"/>
    <property type="evidence" value="ECO:0007669"/>
    <property type="project" value="InterPro"/>
</dbReference>
<dbReference type="GO" id="GO:0005198">
    <property type="term" value="F:structural molecule activity"/>
    <property type="evidence" value="ECO:0007669"/>
    <property type="project" value="TreeGrafter"/>
</dbReference>
<evidence type="ECO:0000256" key="2">
    <source>
        <dbReference type="ARBA" id="ARBA00009674"/>
    </source>
</evidence>
<dbReference type="GO" id="GO:0043328">
    <property type="term" value="P:protein transport to vacuole involved in ubiquitin-dependent protein catabolic process via the multivesicular body sorting pathway"/>
    <property type="evidence" value="ECO:0007669"/>
    <property type="project" value="TreeGrafter"/>
</dbReference>
<dbReference type="InterPro" id="IPR036388">
    <property type="entry name" value="WH-like_DNA-bd_sf"/>
</dbReference>
<keyword evidence="5" id="KW-0963">Cytoplasm</keyword>
<name>A0A481SWS7_9NEOP</name>
<dbReference type="Gene3D" id="1.10.10.570">
    <property type="entry name" value="Winged helix' DNA-binding domain. Chain C. Domain 1"/>
    <property type="match status" value="1"/>
</dbReference>
<sequence length="175" mass="20302">MAAVEWPWQYSFPPFFTIQPHNETRAKQIAAWRSLVLDYYRATKQSTLDVAEAQRSELFNNSSIKRKLPQEGIIMILEDLARTGNAEALDKQKRRWLVYWHTLDEWANILYSWAQNSGMTNTVCTFYELVEGDSTADEDFHGLDTEVLVKALQKLEGRGKAEVIMFDDNQGVKFF</sequence>
<evidence type="ECO:0000256" key="3">
    <source>
        <dbReference type="ARBA" id="ARBA00017934"/>
    </source>
</evidence>